<dbReference type="Gene3D" id="1.10.260.40">
    <property type="entry name" value="lambda repressor-like DNA-binding domains"/>
    <property type="match status" value="1"/>
</dbReference>
<dbReference type="RefSeq" id="WP_119516109.1">
    <property type="nucleotide sequence ID" value="NZ_NQYH01000005.1"/>
</dbReference>
<dbReference type="OrthoDB" id="9182103at2"/>
<reference evidence="2 3" key="1">
    <citation type="submission" date="2017-08" db="EMBL/GenBank/DDBJ databases">
        <title>Pusillimonas indicus sp. nov., a member of the family Alcaligenaceae isolated from surface seawater.</title>
        <authorList>
            <person name="Li J."/>
        </authorList>
    </citation>
    <scope>NUCLEOTIDE SEQUENCE [LARGE SCALE GENOMIC DNA]</scope>
    <source>
        <strain evidence="2 3">L52-1-41</strain>
    </source>
</reference>
<comment type="caution">
    <text evidence="2">The sequence shown here is derived from an EMBL/GenBank/DDBJ whole genome shotgun (WGS) entry which is preliminary data.</text>
</comment>
<dbReference type="PROSITE" id="PS50943">
    <property type="entry name" value="HTH_CROC1"/>
    <property type="match status" value="1"/>
</dbReference>
<dbReference type="InterPro" id="IPR001387">
    <property type="entry name" value="Cro/C1-type_HTH"/>
</dbReference>
<name>A0A3A1YV87_9BURK</name>
<dbReference type="SUPFAM" id="SSF47413">
    <property type="entry name" value="lambda repressor-like DNA-binding domains"/>
    <property type="match status" value="1"/>
</dbReference>
<evidence type="ECO:0000313" key="2">
    <source>
        <dbReference type="EMBL" id="RIY41108.1"/>
    </source>
</evidence>
<dbReference type="InterPro" id="IPR010982">
    <property type="entry name" value="Lambda_DNA-bd_dom_sf"/>
</dbReference>
<proteinExistence type="predicted"/>
<dbReference type="AlphaFoldDB" id="A0A3A1YV87"/>
<dbReference type="EMBL" id="NQYH01000005">
    <property type="protein sequence ID" value="RIY41108.1"/>
    <property type="molecule type" value="Genomic_DNA"/>
</dbReference>
<dbReference type="Proteomes" id="UP000266206">
    <property type="component" value="Unassembled WGS sequence"/>
</dbReference>
<dbReference type="CDD" id="cd00093">
    <property type="entry name" value="HTH_XRE"/>
    <property type="match status" value="1"/>
</dbReference>
<sequence>MAKPVSRAYSRYASEACELLGVLIRESRIEQGMTVGELAERAGVSRGLVNRVESGDMGCSIGAVFEMAAILKLSLFDLSPDALSRYLSMKQDKLTLLPKAVRQSTVNVQDDF</sequence>
<evidence type="ECO:0000259" key="1">
    <source>
        <dbReference type="PROSITE" id="PS50943"/>
    </source>
</evidence>
<feature type="domain" description="HTH cro/C1-type" evidence="1">
    <location>
        <begin position="24"/>
        <end position="78"/>
    </location>
</feature>
<gene>
    <name evidence="2" type="ORF">CJP73_08140</name>
</gene>
<protein>
    <submittedName>
        <fullName evidence="2">Transcriptional regulator</fullName>
    </submittedName>
</protein>
<evidence type="ECO:0000313" key="3">
    <source>
        <dbReference type="Proteomes" id="UP000266206"/>
    </source>
</evidence>
<accession>A0A3A1YV87</accession>
<organism evidence="2 3">
    <name type="scientific">Neopusillimonas maritima</name>
    <dbReference type="NCBI Taxonomy" id="2026239"/>
    <lineage>
        <taxon>Bacteria</taxon>
        <taxon>Pseudomonadati</taxon>
        <taxon>Pseudomonadota</taxon>
        <taxon>Betaproteobacteria</taxon>
        <taxon>Burkholderiales</taxon>
        <taxon>Alcaligenaceae</taxon>
        <taxon>Neopusillimonas</taxon>
    </lineage>
</organism>
<dbReference type="SMART" id="SM00530">
    <property type="entry name" value="HTH_XRE"/>
    <property type="match status" value="1"/>
</dbReference>
<dbReference type="Pfam" id="PF01381">
    <property type="entry name" value="HTH_3"/>
    <property type="match status" value="1"/>
</dbReference>
<dbReference type="GO" id="GO:0003677">
    <property type="term" value="F:DNA binding"/>
    <property type="evidence" value="ECO:0007669"/>
    <property type="project" value="InterPro"/>
</dbReference>